<keyword evidence="1" id="KW-0472">Membrane</keyword>
<dbReference type="InterPro" id="IPR045749">
    <property type="entry name" value="DUF6090"/>
</dbReference>
<gene>
    <name evidence="2" type="ORF">H6H04_16045</name>
</gene>
<comment type="caution">
    <text evidence="2">The sequence shown here is derived from an EMBL/GenBank/DDBJ whole genome shotgun (WGS) entry which is preliminary data.</text>
</comment>
<keyword evidence="3" id="KW-1185">Reference proteome</keyword>
<protein>
    <submittedName>
        <fullName evidence="2">Uncharacterized protein</fullName>
    </submittedName>
</protein>
<name>A0ABR6Y6M8_9FLAO</name>
<organism evidence="2 3">
    <name type="scientific">Winogradskyella echinorum</name>
    <dbReference type="NCBI Taxonomy" id="538189"/>
    <lineage>
        <taxon>Bacteria</taxon>
        <taxon>Pseudomonadati</taxon>
        <taxon>Bacteroidota</taxon>
        <taxon>Flavobacteriia</taxon>
        <taxon>Flavobacteriales</taxon>
        <taxon>Flavobacteriaceae</taxon>
        <taxon>Winogradskyella</taxon>
    </lineage>
</organism>
<evidence type="ECO:0000313" key="3">
    <source>
        <dbReference type="Proteomes" id="UP000607435"/>
    </source>
</evidence>
<dbReference type="Pfam" id="PF19578">
    <property type="entry name" value="DUF6090"/>
    <property type="match status" value="1"/>
</dbReference>
<accession>A0ABR6Y6M8</accession>
<dbReference type="RefSeq" id="WP_186847010.1">
    <property type="nucleotide sequence ID" value="NZ_JACOME010000007.1"/>
</dbReference>
<dbReference type="Proteomes" id="UP000607435">
    <property type="component" value="Unassembled WGS sequence"/>
</dbReference>
<dbReference type="EMBL" id="JACOME010000007">
    <property type="protein sequence ID" value="MBC3847908.1"/>
    <property type="molecule type" value="Genomic_DNA"/>
</dbReference>
<sequence>MIKFFRHIRQKLLSENKFSKYLLYAIGEIILVVIGILIALSINNWNENLKLDKEEITILENLNKNLILAKNQSDSLISYEKRLIKDIITVINYESNNLLINKDSIGIITFKNALWNLDSHLLVVNAYEDLKNTNKLELIKNQGLKEKFTSLEINLIELKIMLDDRLNFQQIRVDNIAENDINFIPFLKSSFPTIDISNEKSNDYSKILSNRRIRNLLGIKLFMTKDILISKENLGREIKDLISLIEMEVKEKNN</sequence>
<keyword evidence="1" id="KW-0812">Transmembrane</keyword>
<keyword evidence="1" id="KW-1133">Transmembrane helix</keyword>
<evidence type="ECO:0000313" key="2">
    <source>
        <dbReference type="EMBL" id="MBC3847908.1"/>
    </source>
</evidence>
<evidence type="ECO:0000256" key="1">
    <source>
        <dbReference type="SAM" id="Phobius"/>
    </source>
</evidence>
<reference evidence="2 3" key="1">
    <citation type="submission" date="2020-08" db="EMBL/GenBank/DDBJ databases">
        <title>Winogradskyella ouciana sp. nov., isolated from the hadal seawater of the Mariana Trench.</title>
        <authorList>
            <person name="He X."/>
        </authorList>
    </citation>
    <scope>NUCLEOTIDE SEQUENCE [LARGE SCALE GENOMIC DNA]</scope>
    <source>
        <strain evidence="2 3">KCTC 22026</strain>
    </source>
</reference>
<feature type="transmembrane region" description="Helical" evidence="1">
    <location>
        <begin position="21"/>
        <end position="42"/>
    </location>
</feature>
<proteinExistence type="predicted"/>